<evidence type="ECO:0000256" key="5">
    <source>
        <dbReference type="ARBA" id="ARBA00012135"/>
    </source>
</evidence>
<evidence type="ECO:0000256" key="1">
    <source>
        <dbReference type="ARBA" id="ARBA00000151"/>
    </source>
</evidence>
<dbReference type="GO" id="GO:0009228">
    <property type="term" value="P:thiamine biosynthetic process"/>
    <property type="evidence" value="ECO:0007669"/>
    <property type="project" value="UniProtKB-KW"/>
</dbReference>
<evidence type="ECO:0000256" key="12">
    <source>
        <dbReference type="ARBA" id="ARBA00022977"/>
    </source>
</evidence>
<dbReference type="EMBL" id="CP017831">
    <property type="protein sequence ID" value="AOZ97147.1"/>
    <property type="molecule type" value="Genomic_DNA"/>
</dbReference>
<dbReference type="GO" id="GO:0008902">
    <property type="term" value="F:hydroxymethylpyrimidine kinase activity"/>
    <property type="evidence" value="ECO:0007669"/>
    <property type="project" value="UniProtKB-EC"/>
</dbReference>
<comment type="catalytic activity">
    <reaction evidence="1">
        <text>4-amino-5-hydroxymethyl-2-methylpyrimidine + ATP = 4-amino-2-methyl-5-(phosphooxymethyl)pyrimidine + ADP + H(+)</text>
        <dbReference type="Rhea" id="RHEA:23096"/>
        <dbReference type="ChEBI" id="CHEBI:15378"/>
        <dbReference type="ChEBI" id="CHEBI:16892"/>
        <dbReference type="ChEBI" id="CHEBI:30616"/>
        <dbReference type="ChEBI" id="CHEBI:58354"/>
        <dbReference type="ChEBI" id="CHEBI:456216"/>
        <dbReference type="EC" id="2.7.1.49"/>
    </reaction>
</comment>
<keyword evidence="10 17" id="KW-0418">Kinase</keyword>
<keyword evidence="9" id="KW-0547">Nucleotide-binding</keyword>
<comment type="pathway">
    <text evidence="3">Cofactor biosynthesis; thiamine diphosphate biosynthesis; 4-amino-2-methyl-5-diphosphomethylpyrimidine from 5-amino-1-(5-phospho-D-ribosyl)imidazole: step 3/3.</text>
</comment>
<protein>
    <recommendedName>
        <fullName evidence="7">Hydroxymethylpyrimidine/phosphomethylpyrimidine kinase</fullName>
        <ecNumber evidence="5">2.7.1.49</ecNumber>
        <ecNumber evidence="6">2.7.4.7</ecNumber>
    </recommendedName>
    <alternativeName>
        <fullName evidence="14">Hydroxymethylpyrimidine kinase</fullName>
    </alternativeName>
    <alternativeName>
        <fullName evidence="15">Hydroxymethylpyrimidine phosphate kinase</fullName>
    </alternativeName>
</protein>
<evidence type="ECO:0000256" key="9">
    <source>
        <dbReference type="ARBA" id="ARBA00022741"/>
    </source>
</evidence>
<dbReference type="Pfam" id="PF08543">
    <property type="entry name" value="Phos_pyr_kin"/>
    <property type="match status" value="1"/>
</dbReference>
<comment type="similarity">
    <text evidence="4">Belongs to the ThiD family.</text>
</comment>
<evidence type="ECO:0000256" key="2">
    <source>
        <dbReference type="ARBA" id="ARBA00000565"/>
    </source>
</evidence>
<dbReference type="KEGG" id="bhu:bhn_I2114"/>
<dbReference type="OrthoDB" id="9810880at2"/>
<evidence type="ECO:0000256" key="15">
    <source>
        <dbReference type="ARBA" id="ARBA00043176"/>
    </source>
</evidence>
<dbReference type="InterPro" id="IPR004399">
    <property type="entry name" value="HMP/HMP-P_kinase_dom"/>
</dbReference>
<dbReference type="NCBIfam" id="TIGR00097">
    <property type="entry name" value="HMP-P_kinase"/>
    <property type="match status" value="1"/>
</dbReference>
<evidence type="ECO:0000256" key="7">
    <source>
        <dbReference type="ARBA" id="ARBA00019161"/>
    </source>
</evidence>
<accession>A0A1D9P3F6</accession>
<dbReference type="InterPro" id="IPR013749">
    <property type="entry name" value="PM/HMP-P_kinase-1"/>
</dbReference>
<evidence type="ECO:0000256" key="3">
    <source>
        <dbReference type="ARBA" id="ARBA00004769"/>
    </source>
</evidence>
<reference evidence="18" key="1">
    <citation type="submission" date="2016-10" db="EMBL/GenBank/DDBJ databases">
        <title>The complete genome sequence of the rumen bacterium Butyrivibrio hungatei MB2003.</title>
        <authorList>
            <person name="Palevich N."/>
            <person name="Kelly W.J."/>
            <person name="Leahy S.C."/>
            <person name="Altermann E."/>
            <person name="Rakonjac J."/>
            <person name="Attwood G.T."/>
        </authorList>
    </citation>
    <scope>NUCLEOTIDE SEQUENCE [LARGE SCALE GENOMIC DNA]</scope>
    <source>
        <strain evidence="18">MB2003</strain>
    </source>
</reference>
<evidence type="ECO:0000256" key="8">
    <source>
        <dbReference type="ARBA" id="ARBA00022679"/>
    </source>
</evidence>
<comment type="catalytic activity">
    <reaction evidence="2">
        <text>4-amino-2-methyl-5-(phosphooxymethyl)pyrimidine + ATP = 4-amino-2-methyl-5-(diphosphooxymethyl)pyrimidine + ADP</text>
        <dbReference type="Rhea" id="RHEA:19893"/>
        <dbReference type="ChEBI" id="CHEBI:30616"/>
        <dbReference type="ChEBI" id="CHEBI:57841"/>
        <dbReference type="ChEBI" id="CHEBI:58354"/>
        <dbReference type="ChEBI" id="CHEBI:456216"/>
        <dbReference type="EC" id="2.7.4.7"/>
    </reaction>
</comment>
<dbReference type="CDD" id="cd01169">
    <property type="entry name" value="HMPP_kinase"/>
    <property type="match status" value="1"/>
</dbReference>
<dbReference type="EC" id="2.7.1.49" evidence="5"/>
<evidence type="ECO:0000256" key="4">
    <source>
        <dbReference type="ARBA" id="ARBA00009879"/>
    </source>
</evidence>
<evidence type="ECO:0000256" key="10">
    <source>
        <dbReference type="ARBA" id="ARBA00022777"/>
    </source>
</evidence>
<keyword evidence="12" id="KW-0784">Thiamine biosynthesis</keyword>
<dbReference type="SUPFAM" id="SSF53613">
    <property type="entry name" value="Ribokinase-like"/>
    <property type="match status" value="1"/>
</dbReference>
<sequence>MKTVLSIAGSDPSGGAGIQADLKTMEAHGVYGMSVITALTAQNTLGVQGVMEVPADYVKNQITSVFDDIYPNAVKIGMLPGLEVMKAVAMALDKYKAGNVVLDPIMNSTSGTELSRKGSRKYMIYELFHRCTLVTPNIPETEVIISLLKDGSGGGSKPPESLDSREKIEEAGKKIGETCGCNVLIKGGHSSFAVKKSMDYLYLPDKKVGIWLEGERLDNPNTHGTGCTLSSAIASNLALGDDLEEAVRKAKRYLEKCIRAGLDLGHGRGPLLHRV</sequence>
<keyword evidence="11" id="KW-0067">ATP-binding</keyword>
<evidence type="ECO:0000313" key="18">
    <source>
        <dbReference type="Proteomes" id="UP000179284"/>
    </source>
</evidence>
<dbReference type="FunFam" id="3.40.1190.20:FF:000003">
    <property type="entry name" value="Phosphomethylpyrimidine kinase ThiD"/>
    <property type="match status" value="1"/>
</dbReference>
<evidence type="ECO:0000256" key="13">
    <source>
        <dbReference type="ARBA" id="ARBA00037917"/>
    </source>
</evidence>
<evidence type="ECO:0000256" key="11">
    <source>
        <dbReference type="ARBA" id="ARBA00022840"/>
    </source>
</evidence>
<dbReference type="PANTHER" id="PTHR20858:SF17">
    <property type="entry name" value="HYDROXYMETHYLPYRIMIDINE_PHOSPHOMETHYLPYRIMIDINE KINASE THI20-RELATED"/>
    <property type="match status" value="1"/>
</dbReference>
<comment type="pathway">
    <text evidence="13">Cofactor biosynthesis; thiamine diphosphate biosynthesis; 4-amino-2-methyl-5-diphosphomethylpyrimidine from 5-amino-1-(5-phospho-D-ribosyl)imidazole: step 2/3.</text>
</comment>
<keyword evidence="8" id="KW-0808">Transferase</keyword>
<dbReference type="PANTHER" id="PTHR20858">
    <property type="entry name" value="PHOSPHOMETHYLPYRIMIDINE KINASE"/>
    <property type="match status" value="1"/>
</dbReference>
<dbReference type="GO" id="GO:0005829">
    <property type="term" value="C:cytosol"/>
    <property type="evidence" value="ECO:0007669"/>
    <property type="project" value="TreeGrafter"/>
</dbReference>
<keyword evidence="18" id="KW-1185">Reference proteome</keyword>
<gene>
    <name evidence="17" type="ORF">bhn_I2114</name>
</gene>
<proteinExistence type="inferred from homology"/>
<dbReference type="GO" id="GO:0008972">
    <property type="term" value="F:phosphomethylpyrimidine kinase activity"/>
    <property type="evidence" value="ECO:0007669"/>
    <property type="project" value="UniProtKB-EC"/>
</dbReference>
<dbReference type="EC" id="2.7.4.7" evidence="6"/>
<dbReference type="RefSeq" id="WP_071176768.1">
    <property type="nucleotide sequence ID" value="NZ_CP017831.1"/>
</dbReference>
<feature type="domain" description="Pyridoxamine kinase/Phosphomethylpyrimidine kinase" evidence="16">
    <location>
        <begin position="11"/>
        <end position="271"/>
    </location>
</feature>
<dbReference type="Proteomes" id="UP000179284">
    <property type="component" value="Chromosome I"/>
</dbReference>
<organism evidence="17 18">
    <name type="scientific">Butyrivibrio hungatei</name>
    <dbReference type="NCBI Taxonomy" id="185008"/>
    <lineage>
        <taxon>Bacteria</taxon>
        <taxon>Bacillati</taxon>
        <taxon>Bacillota</taxon>
        <taxon>Clostridia</taxon>
        <taxon>Lachnospirales</taxon>
        <taxon>Lachnospiraceae</taxon>
        <taxon>Butyrivibrio</taxon>
    </lineage>
</organism>
<dbReference type="Gene3D" id="3.40.1190.20">
    <property type="match status" value="1"/>
</dbReference>
<dbReference type="InterPro" id="IPR029056">
    <property type="entry name" value="Ribokinase-like"/>
</dbReference>
<evidence type="ECO:0000313" key="17">
    <source>
        <dbReference type="EMBL" id="AOZ97147.1"/>
    </source>
</evidence>
<evidence type="ECO:0000259" key="16">
    <source>
        <dbReference type="Pfam" id="PF08543"/>
    </source>
</evidence>
<dbReference type="AlphaFoldDB" id="A0A1D9P3F6"/>
<evidence type="ECO:0000256" key="6">
    <source>
        <dbReference type="ARBA" id="ARBA00012963"/>
    </source>
</evidence>
<name>A0A1D9P3F6_9FIRM</name>
<dbReference type="GO" id="GO:0005524">
    <property type="term" value="F:ATP binding"/>
    <property type="evidence" value="ECO:0007669"/>
    <property type="project" value="UniProtKB-KW"/>
</dbReference>
<evidence type="ECO:0000256" key="14">
    <source>
        <dbReference type="ARBA" id="ARBA00042102"/>
    </source>
</evidence>